<dbReference type="RefSeq" id="WP_227705530.1">
    <property type="nucleotide sequence ID" value="NZ_JBEAAL010000058.1"/>
</dbReference>
<organism evidence="1 2">
    <name type="scientific">Neorhizobium phenanthreniclasticum</name>
    <dbReference type="NCBI Taxonomy" id="3157917"/>
    <lineage>
        <taxon>Bacteria</taxon>
        <taxon>Pseudomonadati</taxon>
        <taxon>Pseudomonadota</taxon>
        <taxon>Alphaproteobacteria</taxon>
        <taxon>Hyphomicrobiales</taxon>
        <taxon>Rhizobiaceae</taxon>
        <taxon>Rhizobium/Agrobacterium group</taxon>
        <taxon>Neorhizobium</taxon>
    </lineage>
</organism>
<keyword evidence="2" id="KW-1185">Reference proteome</keyword>
<comment type="caution">
    <text evidence="1">The sequence shown here is derived from an EMBL/GenBank/DDBJ whole genome shotgun (WGS) entry which is preliminary data.</text>
</comment>
<dbReference type="PANTHER" id="PTHR40278:SF1">
    <property type="entry name" value="DNA UTILIZATION PROTEIN HOFN"/>
    <property type="match status" value="1"/>
</dbReference>
<evidence type="ECO:0000313" key="1">
    <source>
        <dbReference type="EMBL" id="MEQ1409768.1"/>
    </source>
</evidence>
<dbReference type="EMBL" id="JBEAAL010000058">
    <property type="protein sequence ID" value="MEQ1409768.1"/>
    <property type="molecule type" value="Genomic_DNA"/>
</dbReference>
<reference evidence="1 2" key="1">
    <citation type="submission" date="2024-05" db="EMBL/GenBank/DDBJ databases">
        <title>Neorhizobium sp. Rsf11, a plant growth promoting and heavy metal resistant PAH-degrader.</title>
        <authorList>
            <person name="Golubev S.N."/>
            <person name="Muratova A.Y."/>
            <person name="Markelova M.I."/>
        </authorList>
    </citation>
    <scope>NUCLEOTIDE SEQUENCE [LARGE SCALE GENOMIC DNA]</scope>
    <source>
        <strain evidence="1 2">Rsf11</strain>
    </source>
</reference>
<dbReference type="PANTHER" id="PTHR40278">
    <property type="entry name" value="DNA UTILIZATION PROTEIN HOFN"/>
    <property type="match status" value="1"/>
</dbReference>
<gene>
    <name evidence="1" type="ORF">ABK249_33235</name>
</gene>
<dbReference type="Pfam" id="PF05137">
    <property type="entry name" value="PilN"/>
    <property type="match status" value="1"/>
</dbReference>
<dbReference type="InterPro" id="IPR052534">
    <property type="entry name" value="Extracell_DNA_Util/SecSys_Comp"/>
</dbReference>
<sequence length="335" mass="37212">MRFVGPIKMSRIRDFLDWWSGELTDLFELLSNCAAKNFRALFKLRDAGDVGSPAVDTERSSFRRPVQFFPDQSIVFGEQFLKLPSAAQRLPFNRSIAVASALLSEKTPFTAQEVHIIPGFVAGSGAHFYVIKKSVIDPSLTQLQVSGTKIRRFGIRDGHEIHWISSRVLETLHPVFHHICHWRNGLLTAFAILLVTCGATYAHVFLKYSAAQQELAAAVEVKRSEALEIRKLLDRQQKSVSAVEAARKGKVQAVPVVRVWEELTRVLPDDAWLTDVSVDGDTMTIIGFAAQSAASLIATLDASDLFSQPSFISPVVRIPGQAGERFEIRLRIEAA</sequence>
<proteinExistence type="predicted"/>
<dbReference type="Proteomes" id="UP001496627">
    <property type="component" value="Unassembled WGS sequence"/>
</dbReference>
<accession>A0ABV0MCZ5</accession>
<name>A0ABV0MCZ5_9HYPH</name>
<evidence type="ECO:0000313" key="2">
    <source>
        <dbReference type="Proteomes" id="UP001496627"/>
    </source>
</evidence>
<dbReference type="InterPro" id="IPR007813">
    <property type="entry name" value="PilN"/>
</dbReference>
<protein>
    <submittedName>
        <fullName evidence="1">PilN domain-containing protein</fullName>
    </submittedName>
</protein>